<evidence type="ECO:0000256" key="13">
    <source>
        <dbReference type="PIRSR" id="PIRSR000724-2"/>
    </source>
</evidence>
<feature type="binding site" evidence="12">
    <location>
        <position position="112"/>
    </location>
    <ligand>
        <name>(2R)-3-phosphoglycerate</name>
        <dbReference type="ChEBI" id="CHEBI:58272"/>
    </ligand>
</feature>
<evidence type="ECO:0000256" key="4">
    <source>
        <dbReference type="ARBA" id="ARBA00011245"/>
    </source>
</evidence>
<evidence type="ECO:0000256" key="6">
    <source>
        <dbReference type="ARBA" id="ARBA00022679"/>
    </source>
</evidence>
<dbReference type="UniPathway" id="UPA00109">
    <property type="reaction ID" value="UER00185"/>
</dbReference>
<keyword evidence="7 11" id="KW-0547">Nucleotide-binding</keyword>
<dbReference type="Proteomes" id="UP000010305">
    <property type="component" value="Unassembled WGS sequence"/>
</dbReference>
<dbReference type="GO" id="GO:0005524">
    <property type="term" value="F:ATP binding"/>
    <property type="evidence" value="ECO:0007669"/>
    <property type="project" value="UniProtKB-KW"/>
</dbReference>
<feature type="binding site" evidence="12">
    <location>
        <position position="34"/>
    </location>
    <ligand>
        <name>(2R)-3-phosphoglycerate</name>
        <dbReference type="ChEBI" id="CHEBI:58272"/>
    </ligand>
</feature>
<organism evidence="15 16">
    <name type="scientific">SAR86 cluster bacterium SAR86A</name>
    <dbReference type="NCBI Taxonomy" id="1123866"/>
    <lineage>
        <taxon>Bacteria</taxon>
        <taxon>Pseudomonadati</taxon>
        <taxon>Pseudomonadota</taxon>
        <taxon>Gammaproteobacteria</taxon>
        <taxon>SAR86 cluster</taxon>
    </lineage>
</organism>
<dbReference type="GO" id="GO:0004618">
    <property type="term" value="F:phosphoglycerate kinase activity"/>
    <property type="evidence" value="ECO:0007669"/>
    <property type="project" value="UniProtKB-UniRule"/>
</dbReference>
<proteinExistence type="inferred from homology"/>
<dbReference type="PIRSF" id="PIRSF000724">
    <property type="entry name" value="Pgk"/>
    <property type="match status" value="1"/>
</dbReference>
<sequence>MINLSSLDIANKNLVIRVDMNVPLKDSEVLDATRIKACLPTIEHALSNNARILLISHLGRPSEGNFEEKFSLQPVAEYISNLFNEKCELINSLESKDIFNGKFNVQLLENIRFFEGEKSNSAKLGKILASLGDIYVFDAFGTAHREQASTHSAIEQANIACAGFLLERENRNLTKVLNNYENPYIAVIGGAKVSTKLELIKSINNEAQNIIVGGGIANTFIKAAGFKIGQSLYEESMLDIAKSILEKNKIVLPDKVITSETFEGKNIQKKSLDEIEDNEMILDLLLKEETYSILDSAKTILWNGPMGVFENKLFEQGTRDLSETIAKSSAFSIAGGGETLSAINKYINTDDVSYCSTGGGAFLEFMEGKTLPSISALNAKNTER</sequence>
<comment type="pathway">
    <text evidence="2 11">Carbohydrate degradation; glycolysis; pyruvate from D-glyceraldehyde 3-phosphate: step 2/5.</text>
</comment>
<dbReference type="EC" id="2.7.2.3" evidence="5 11"/>
<evidence type="ECO:0000313" key="16">
    <source>
        <dbReference type="Proteomes" id="UP000010305"/>
    </source>
</evidence>
<feature type="binding site" evidence="11">
    <location>
        <position position="34"/>
    </location>
    <ligand>
        <name>substrate</name>
    </ligand>
</feature>
<evidence type="ECO:0000256" key="14">
    <source>
        <dbReference type="RuleBase" id="RU000532"/>
    </source>
</evidence>
<dbReference type="HAMAP" id="MF_00145">
    <property type="entry name" value="Phosphoglyc_kinase"/>
    <property type="match status" value="1"/>
</dbReference>
<keyword evidence="11" id="KW-0963">Cytoplasm</keyword>
<dbReference type="InterPro" id="IPR015824">
    <property type="entry name" value="Phosphoglycerate_kinase_N"/>
</dbReference>
<dbReference type="PRINTS" id="PR00477">
    <property type="entry name" value="PHGLYCKINASE"/>
</dbReference>
<dbReference type="GO" id="GO:0006094">
    <property type="term" value="P:gluconeogenesis"/>
    <property type="evidence" value="ECO:0007669"/>
    <property type="project" value="TreeGrafter"/>
</dbReference>
<evidence type="ECO:0000256" key="12">
    <source>
        <dbReference type="PIRSR" id="PIRSR000724-1"/>
    </source>
</evidence>
<evidence type="ECO:0000256" key="11">
    <source>
        <dbReference type="HAMAP-Rule" id="MF_00145"/>
    </source>
</evidence>
<keyword evidence="8 11" id="KW-0418">Kinase</keyword>
<accession>J4WPV8</accession>
<dbReference type="STRING" id="1123866.NT01SARS_1207"/>
<feature type="binding site" evidence="11">
    <location>
        <position position="145"/>
    </location>
    <ligand>
        <name>substrate</name>
    </ligand>
</feature>
<dbReference type="FunFam" id="3.40.50.1260:FF:000031">
    <property type="entry name" value="Phosphoglycerate kinase 1"/>
    <property type="match status" value="1"/>
</dbReference>
<evidence type="ECO:0000256" key="9">
    <source>
        <dbReference type="ARBA" id="ARBA00022840"/>
    </source>
</evidence>
<dbReference type="InterPro" id="IPR001576">
    <property type="entry name" value="Phosphoglycerate_kinase"/>
</dbReference>
<evidence type="ECO:0000256" key="1">
    <source>
        <dbReference type="ARBA" id="ARBA00000642"/>
    </source>
</evidence>
<feature type="binding site" evidence="11 12">
    <location>
        <begin position="19"/>
        <end position="21"/>
    </location>
    <ligand>
        <name>substrate</name>
    </ligand>
</feature>
<gene>
    <name evidence="11 15" type="primary">pgk</name>
    <name evidence="15" type="ORF">NT01SARS_1207</name>
</gene>
<dbReference type="GO" id="GO:0005829">
    <property type="term" value="C:cytosol"/>
    <property type="evidence" value="ECO:0007669"/>
    <property type="project" value="TreeGrafter"/>
</dbReference>
<name>J4WPV8_9GAMM</name>
<dbReference type="GO" id="GO:0043531">
    <property type="term" value="F:ADP binding"/>
    <property type="evidence" value="ECO:0007669"/>
    <property type="project" value="TreeGrafter"/>
</dbReference>
<evidence type="ECO:0000256" key="2">
    <source>
        <dbReference type="ARBA" id="ARBA00004838"/>
    </source>
</evidence>
<evidence type="ECO:0000256" key="3">
    <source>
        <dbReference type="ARBA" id="ARBA00008982"/>
    </source>
</evidence>
<evidence type="ECO:0000256" key="5">
    <source>
        <dbReference type="ARBA" id="ARBA00013061"/>
    </source>
</evidence>
<feature type="binding site" evidence="11 13">
    <location>
        <position position="310"/>
    </location>
    <ligand>
        <name>ATP</name>
        <dbReference type="ChEBI" id="CHEBI:30616"/>
    </ligand>
</feature>
<dbReference type="Gene3D" id="3.40.50.1260">
    <property type="entry name" value="Phosphoglycerate kinase, N-terminal domain"/>
    <property type="match status" value="2"/>
</dbReference>
<evidence type="ECO:0000256" key="10">
    <source>
        <dbReference type="ARBA" id="ARBA00023152"/>
    </source>
</evidence>
<dbReference type="PANTHER" id="PTHR11406:SF23">
    <property type="entry name" value="PHOSPHOGLYCERATE KINASE 1, CHLOROPLASTIC-RELATED"/>
    <property type="match status" value="1"/>
</dbReference>
<comment type="catalytic activity">
    <reaction evidence="1 11 14">
        <text>(2R)-3-phosphoglycerate + ATP = (2R)-3-phospho-glyceroyl phosphate + ADP</text>
        <dbReference type="Rhea" id="RHEA:14801"/>
        <dbReference type="ChEBI" id="CHEBI:30616"/>
        <dbReference type="ChEBI" id="CHEBI:57604"/>
        <dbReference type="ChEBI" id="CHEBI:58272"/>
        <dbReference type="ChEBI" id="CHEBI:456216"/>
        <dbReference type="EC" id="2.7.2.3"/>
    </reaction>
</comment>
<feature type="binding site" evidence="11 13">
    <location>
        <position position="196"/>
    </location>
    <ligand>
        <name>ATP</name>
        <dbReference type="ChEBI" id="CHEBI:30616"/>
    </ligand>
</feature>
<dbReference type="HOGENOM" id="CLU_025427_0_2_6"/>
<comment type="subunit">
    <text evidence="4 11">Monomer.</text>
</comment>
<keyword evidence="6 11" id="KW-0808">Transferase</keyword>
<feature type="binding site" evidence="11">
    <location>
        <begin position="336"/>
        <end position="339"/>
    </location>
    <ligand>
        <name>ATP</name>
        <dbReference type="ChEBI" id="CHEBI:30616"/>
    </ligand>
</feature>
<feature type="binding site" evidence="11">
    <location>
        <position position="112"/>
    </location>
    <ligand>
        <name>substrate</name>
    </ligand>
</feature>
<feature type="binding site" evidence="11 12">
    <location>
        <begin position="57"/>
        <end position="60"/>
    </location>
    <ligand>
        <name>substrate</name>
    </ligand>
</feature>
<keyword evidence="9 11" id="KW-0067">ATP-binding</keyword>
<feature type="binding site" evidence="13">
    <location>
        <position position="264"/>
    </location>
    <ligand>
        <name>ATP</name>
        <dbReference type="ChEBI" id="CHEBI:30616"/>
    </ligand>
</feature>
<evidence type="ECO:0000256" key="7">
    <source>
        <dbReference type="ARBA" id="ARBA00022741"/>
    </source>
</evidence>
<comment type="similarity">
    <text evidence="3 11 14">Belongs to the phosphoglycerate kinase family.</text>
</comment>
<protein>
    <recommendedName>
        <fullName evidence="5 11">Phosphoglycerate kinase</fullName>
        <ecNumber evidence="5 11">2.7.2.3</ecNumber>
    </recommendedName>
</protein>
<dbReference type="InterPro" id="IPR036043">
    <property type="entry name" value="Phosphoglycerate_kinase_sf"/>
</dbReference>
<comment type="subcellular location">
    <subcellularLocation>
        <location evidence="11">Cytoplasm</location>
    </subcellularLocation>
</comment>
<comment type="caution">
    <text evidence="11">Lacks conserved residue(s) required for the propagation of feature annotation.</text>
</comment>
<evidence type="ECO:0000256" key="8">
    <source>
        <dbReference type="ARBA" id="ARBA00022777"/>
    </source>
</evidence>
<dbReference type="SUPFAM" id="SSF53748">
    <property type="entry name" value="Phosphoglycerate kinase"/>
    <property type="match status" value="1"/>
</dbReference>
<reference evidence="15 16" key="1">
    <citation type="journal article" date="2012" name="ISME J.">
        <title>Genomic insights to SAR86, an abundant and uncultivated marine bacterial lineage.</title>
        <authorList>
            <person name="Dupont C.L."/>
            <person name="Rusch D.B."/>
            <person name="Yooseph S."/>
            <person name="Lombardo M.J."/>
            <person name="Richter R.A."/>
            <person name="Valas R."/>
            <person name="Novotny M."/>
            <person name="Yee-Greenbaum J."/>
            <person name="Selengut J.D."/>
            <person name="Haft D.H."/>
            <person name="Halpern A.L."/>
            <person name="Lasken R.S."/>
            <person name="Nealson K."/>
            <person name="Friedman R."/>
            <person name="Venter J.C."/>
        </authorList>
    </citation>
    <scope>NUCLEOTIDE SEQUENCE [LARGE SCALE GENOMIC DNA]</scope>
</reference>
<feature type="binding site" evidence="12">
    <location>
        <position position="145"/>
    </location>
    <ligand>
        <name>(2R)-3-phosphoglycerate</name>
        <dbReference type="ChEBI" id="CHEBI:58272"/>
    </ligand>
</feature>
<dbReference type="PANTHER" id="PTHR11406">
    <property type="entry name" value="PHOSPHOGLYCERATE KINASE"/>
    <property type="match status" value="1"/>
</dbReference>
<dbReference type="GO" id="GO:0006096">
    <property type="term" value="P:glycolytic process"/>
    <property type="evidence" value="ECO:0007669"/>
    <property type="project" value="UniProtKB-UniRule"/>
</dbReference>
<evidence type="ECO:0000313" key="15">
    <source>
        <dbReference type="EMBL" id="EJP71400.1"/>
    </source>
</evidence>
<keyword evidence="10 11" id="KW-0324">Glycolysis</keyword>
<dbReference type="Pfam" id="PF00162">
    <property type="entry name" value="PGK"/>
    <property type="match status" value="1"/>
</dbReference>
<dbReference type="AlphaFoldDB" id="J4WPV8"/>
<dbReference type="EMBL" id="JH611157">
    <property type="protein sequence ID" value="EJP71400.1"/>
    <property type="molecule type" value="Genomic_DNA"/>
</dbReference>